<dbReference type="InterPro" id="IPR002372">
    <property type="entry name" value="PQQ_rpt_dom"/>
</dbReference>
<dbReference type="SMART" id="SM00564">
    <property type="entry name" value="PQQ"/>
    <property type="match status" value="6"/>
</dbReference>
<dbReference type="SUPFAM" id="SSF50998">
    <property type="entry name" value="Quinoprotein alcohol dehydrogenase-like"/>
    <property type="match status" value="3"/>
</dbReference>
<protein>
    <submittedName>
        <fullName evidence="3">Outer membrane protein assembly factor BamB, contains PQQ-like beta-propeller repeat</fullName>
    </submittedName>
</protein>
<feature type="domain" description="Pyrrolo-quinoline quinone repeat" evidence="2">
    <location>
        <begin position="78"/>
        <end position="173"/>
    </location>
</feature>
<feature type="region of interest" description="Disordered" evidence="1">
    <location>
        <begin position="28"/>
        <end position="68"/>
    </location>
</feature>
<evidence type="ECO:0000313" key="3">
    <source>
        <dbReference type="EMBL" id="SEQ49694.1"/>
    </source>
</evidence>
<feature type="domain" description="Pyrrolo-quinoline quinone repeat" evidence="2">
    <location>
        <begin position="285"/>
        <end position="414"/>
    </location>
</feature>
<reference evidence="4" key="1">
    <citation type="submission" date="2016-10" db="EMBL/GenBank/DDBJ databases">
        <authorList>
            <person name="Varghese N."/>
            <person name="Submissions S."/>
        </authorList>
    </citation>
    <scope>NUCLEOTIDE SEQUENCE [LARGE SCALE GENOMIC DNA]</scope>
    <source>
        <strain evidence="4">DSM 25055</strain>
    </source>
</reference>
<dbReference type="AlphaFoldDB" id="A0A1H9GHX8"/>
<dbReference type="STRING" id="1186196.SAMN04489841_1890"/>
<sequence>MIDHDRRQVLKTAGLTVTFGGLTATTERAAADQHAPRDRAVSSTMVDDSSGWPSARGGVGNTASVPMASGPAPPVTVAWEYEHGGRFAVVDGTVYLVAADGRIHALDAIDGSPEWTSGIGSDGEATASGSPAVANDTVYVNGDRMSPSLTALDAATGDIRWQKTDLGYETNLSPTVASGLVFSIVDTVLYALDADSGEKQWEFEPEPVTFDGREFGDRLSRRPVAVADSAVFAVANKQLFARDVETGDERWTNVLQDDWATEVFSGSPLATDGVVAAVKADTATFFDAATGEELSTLPTYSLDVLTDARAYAVAETDSDDGTVRLVGYDRETGDSAWESAERAASFGAPVVDDGSVYATVEKSSGESGVVAFDNVDGSREWSVATDGQPSRIAVADETLYASADGTLLAIRSEDATMSDEADADNEDEPEGTPGFTVGVGIASGALSLEWLRRRTAADESAN</sequence>
<dbReference type="InterPro" id="IPR011047">
    <property type="entry name" value="Quinoprotein_ADH-like_sf"/>
</dbReference>
<dbReference type="InterPro" id="IPR006311">
    <property type="entry name" value="TAT_signal"/>
</dbReference>
<evidence type="ECO:0000256" key="1">
    <source>
        <dbReference type="SAM" id="MobiDB-lite"/>
    </source>
</evidence>
<dbReference type="InterPro" id="IPR018391">
    <property type="entry name" value="PQQ_b-propeller_rpt"/>
</dbReference>
<feature type="compositionally biased region" description="Basic and acidic residues" evidence="1">
    <location>
        <begin position="29"/>
        <end position="40"/>
    </location>
</feature>
<dbReference type="Gene3D" id="2.130.10.10">
    <property type="entry name" value="YVTN repeat-like/Quinoprotein amine dehydrogenase"/>
    <property type="match status" value="1"/>
</dbReference>
<accession>A0A1H9GHX8</accession>
<organism evidence="3 4">
    <name type="scientific">Natrinema salaciae</name>
    <dbReference type="NCBI Taxonomy" id="1186196"/>
    <lineage>
        <taxon>Archaea</taxon>
        <taxon>Methanobacteriati</taxon>
        <taxon>Methanobacteriota</taxon>
        <taxon>Stenosarchaea group</taxon>
        <taxon>Halobacteria</taxon>
        <taxon>Halobacteriales</taxon>
        <taxon>Natrialbaceae</taxon>
        <taxon>Natrinema</taxon>
    </lineage>
</organism>
<dbReference type="Pfam" id="PF13360">
    <property type="entry name" value="PQQ_2"/>
    <property type="match status" value="2"/>
</dbReference>
<name>A0A1H9GHX8_9EURY</name>
<feature type="compositionally biased region" description="Acidic residues" evidence="1">
    <location>
        <begin position="416"/>
        <end position="430"/>
    </location>
</feature>
<dbReference type="PANTHER" id="PTHR34512">
    <property type="entry name" value="CELL SURFACE PROTEIN"/>
    <property type="match status" value="1"/>
</dbReference>
<gene>
    <name evidence="3" type="ORF">SAMN04489841_1890</name>
</gene>
<dbReference type="PANTHER" id="PTHR34512:SF30">
    <property type="entry name" value="OUTER MEMBRANE PROTEIN ASSEMBLY FACTOR BAMB"/>
    <property type="match status" value="1"/>
</dbReference>
<dbReference type="PROSITE" id="PS51318">
    <property type="entry name" value="TAT"/>
    <property type="match status" value="1"/>
</dbReference>
<dbReference type="Proteomes" id="UP000199114">
    <property type="component" value="Unassembled WGS sequence"/>
</dbReference>
<dbReference type="InterPro" id="IPR015943">
    <property type="entry name" value="WD40/YVTN_repeat-like_dom_sf"/>
</dbReference>
<evidence type="ECO:0000259" key="2">
    <source>
        <dbReference type="Pfam" id="PF13360"/>
    </source>
</evidence>
<dbReference type="Gene3D" id="2.40.10.480">
    <property type="match status" value="1"/>
</dbReference>
<proteinExistence type="predicted"/>
<evidence type="ECO:0000313" key="4">
    <source>
        <dbReference type="Proteomes" id="UP000199114"/>
    </source>
</evidence>
<dbReference type="EMBL" id="FOFD01000002">
    <property type="protein sequence ID" value="SEQ49694.1"/>
    <property type="molecule type" value="Genomic_DNA"/>
</dbReference>
<keyword evidence="4" id="KW-1185">Reference proteome</keyword>
<feature type="region of interest" description="Disordered" evidence="1">
    <location>
        <begin position="416"/>
        <end position="438"/>
    </location>
</feature>